<dbReference type="STRING" id="137265.SAMN05421684_1850"/>
<name>A0A1H3N5C6_9ACTN</name>
<proteinExistence type="predicted"/>
<dbReference type="InterPro" id="IPR050109">
    <property type="entry name" value="HTH-type_TetR-like_transc_reg"/>
</dbReference>
<dbReference type="EMBL" id="FNQB01000001">
    <property type="protein sequence ID" value="SDY84161.1"/>
    <property type="molecule type" value="Genomic_DNA"/>
</dbReference>
<feature type="compositionally biased region" description="Low complexity" evidence="3">
    <location>
        <begin position="191"/>
        <end position="223"/>
    </location>
</feature>
<evidence type="ECO:0000256" key="3">
    <source>
        <dbReference type="SAM" id="MobiDB-lite"/>
    </source>
</evidence>
<dbReference type="Proteomes" id="UP000199632">
    <property type="component" value="Unassembled WGS sequence"/>
</dbReference>
<sequence length="223" mass="23227">MAVRKPRLGRDDWTAAALTAIGEQGLAGVAVEPLAARLGTTKGSFYWHFANRDALLAAALSSWDETYTDAILRTVDAEADPTARLRALFVAVTASERAPVEVHLHAAADHPAVAPAMRRAVARRTAYITAQLTALGFDQAEAERRALFAYATYLGHIQLVVRIPEAVPQGPALEAYLGTVLAAVLGNSKTAANSSQAGTGSSSGMAAGRSANSESSNSSALSP</sequence>
<gene>
    <name evidence="5" type="ORF">SAMN05421684_1850</name>
</gene>
<protein>
    <submittedName>
        <fullName evidence="5">Transcriptional regulator, TetR family</fullName>
    </submittedName>
</protein>
<feature type="region of interest" description="Disordered" evidence="3">
    <location>
        <begin position="190"/>
        <end position="223"/>
    </location>
</feature>
<dbReference type="PANTHER" id="PTHR30055:SF237">
    <property type="entry name" value="TRANSCRIPTIONAL REPRESSOR MCE3R"/>
    <property type="match status" value="1"/>
</dbReference>
<dbReference type="Pfam" id="PF00440">
    <property type="entry name" value="TetR_N"/>
    <property type="match status" value="1"/>
</dbReference>
<accession>A0A1H3N5C6</accession>
<evidence type="ECO:0000256" key="2">
    <source>
        <dbReference type="PROSITE-ProRule" id="PRU00335"/>
    </source>
</evidence>
<dbReference type="GO" id="GO:0003700">
    <property type="term" value="F:DNA-binding transcription factor activity"/>
    <property type="evidence" value="ECO:0007669"/>
    <property type="project" value="TreeGrafter"/>
</dbReference>
<dbReference type="GO" id="GO:0000976">
    <property type="term" value="F:transcription cis-regulatory region binding"/>
    <property type="evidence" value="ECO:0007669"/>
    <property type="project" value="TreeGrafter"/>
</dbReference>
<evidence type="ECO:0000313" key="5">
    <source>
        <dbReference type="EMBL" id="SDY84161.1"/>
    </source>
</evidence>
<dbReference type="PRINTS" id="PR00455">
    <property type="entry name" value="HTHTETR"/>
</dbReference>
<keyword evidence="6" id="KW-1185">Reference proteome</keyword>
<evidence type="ECO:0000313" key="6">
    <source>
        <dbReference type="Proteomes" id="UP000199632"/>
    </source>
</evidence>
<keyword evidence="1 2" id="KW-0238">DNA-binding</keyword>
<dbReference type="PANTHER" id="PTHR30055">
    <property type="entry name" value="HTH-TYPE TRANSCRIPTIONAL REGULATOR RUTR"/>
    <property type="match status" value="1"/>
</dbReference>
<feature type="DNA-binding region" description="H-T-H motif" evidence="2">
    <location>
        <begin position="30"/>
        <end position="49"/>
    </location>
</feature>
<dbReference type="PROSITE" id="PS50977">
    <property type="entry name" value="HTH_TETR_2"/>
    <property type="match status" value="1"/>
</dbReference>
<reference evidence="6" key="1">
    <citation type="submission" date="2016-10" db="EMBL/GenBank/DDBJ databases">
        <authorList>
            <person name="Varghese N."/>
            <person name="Submissions S."/>
        </authorList>
    </citation>
    <scope>NUCLEOTIDE SEQUENCE [LARGE SCALE GENOMIC DNA]</scope>
    <source>
        <strain evidence="6">DSM 44718</strain>
    </source>
</reference>
<dbReference type="OrthoDB" id="3218408at2"/>
<dbReference type="InterPro" id="IPR009057">
    <property type="entry name" value="Homeodomain-like_sf"/>
</dbReference>
<evidence type="ECO:0000256" key="1">
    <source>
        <dbReference type="ARBA" id="ARBA00023125"/>
    </source>
</evidence>
<feature type="domain" description="HTH tetR-type" evidence="4">
    <location>
        <begin position="7"/>
        <end position="67"/>
    </location>
</feature>
<dbReference type="SUPFAM" id="SSF46689">
    <property type="entry name" value="Homeodomain-like"/>
    <property type="match status" value="1"/>
</dbReference>
<dbReference type="AlphaFoldDB" id="A0A1H3N5C6"/>
<dbReference type="InterPro" id="IPR001647">
    <property type="entry name" value="HTH_TetR"/>
</dbReference>
<organism evidence="5 6">
    <name type="scientific">Asanoa ishikariensis</name>
    <dbReference type="NCBI Taxonomy" id="137265"/>
    <lineage>
        <taxon>Bacteria</taxon>
        <taxon>Bacillati</taxon>
        <taxon>Actinomycetota</taxon>
        <taxon>Actinomycetes</taxon>
        <taxon>Micromonosporales</taxon>
        <taxon>Micromonosporaceae</taxon>
        <taxon>Asanoa</taxon>
    </lineage>
</organism>
<evidence type="ECO:0000259" key="4">
    <source>
        <dbReference type="PROSITE" id="PS50977"/>
    </source>
</evidence>
<dbReference type="Gene3D" id="1.10.357.10">
    <property type="entry name" value="Tetracycline Repressor, domain 2"/>
    <property type="match status" value="1"/>
</dbReference>